<dbReference type="FunFam" id="3.30.460.30:FF:000001">
    <property type="entry name" value="Glutamyl-tRNA reductase"/>
    <property type="match status" value="1"/>
</dbReference>
<dbReference type="InterPro" id="IPR000343">
    <property type="entry name" value="4pyrrol_synth_GluRdtase"/>
</dbReference>
<evidence type="ECO:0000259" key="15">
    <source>
        <dbReference type="Pfam" id="PF01488"/>
    </source>
</evidence>
<comment type="miscellaneous">
    <text evidence="8">During catalysis, the active site Cys acts as a nucleophile attacking the alpha-carbonyl group of tRNA-bound glutamate with the formation of a thioester intermediate between enzyme and glutamate, and the concomitant release of tRNA(Glu). The thioester intermediate is finally reduced by direct hydride transfer from NADPH, to form the product GSA.</text>
</comment>
<comment type="similarity">
    <text evidence="2 8 13">Belongs to the glutamyl-tRNA reductase family.</text>
</comment>
<evidence type="ECO:0000256" key="7">
    <source>
        <dbReference type="ARBA" id="ARBA00047464"/>
    </source>
</evidence>
<dbReference type="InterPro" id="IPR036291">
    <property type="entry name" value="NAD(P)-bd_dom_sf"/>
</dbReference>
<dbReference type="PIRSF" id="PIRSF000445">
    <property type="entry name" value="4pyrrol_synth_GluRdtase"/>
    <property type="match status" value="1"/>
</dbReference>
<dbReference type="Proteomes" id="UP000009309">
    <property type="component" value="Unassembled WGS sequence"/>
</dbReference>
<dbReference type="PANTHER" id="PTHR43013:SF1">
    <property type="entry name" value="GLUTAMYL-TRNA REDUCTASE"/>
    <property type="match status" value="1"/>
</dbReference>
<dbReference type="Pfam" id="PF05201">
    <property type="entry name" value="GlutR_N"/>
    <property type="match status" value="1"/>
</dbReference>
<feature type="domain" description="Tetrapyrrole biosynthesis glutamyl-tRNA reductase dimerisation" evidence="14">
    <location>
        <begin position="344"/>
        <end position="440"/>
    </location>
</feature>
<dbReference type="GO" id="GO:0019353">
    <property type="term" value="P:protoporphyrinogen IX biosynthetic process from glutamate"/>
    <property type="evidence" value="ECO:0007669"/>
    <property type="project" value="TreeGrafter"/>
</dbReference>
<feature type="binding site" evidence="8 10">
    <location>
        <begin position="77"/>
        <end position="80"/>
    </location>
    <ligand>
        <name>substrate</name>
    </ligand>
</feature>
<feature type="active site" description="Nucleophile" evidence="8 9">
    <location>
        <position position="78"/>
    </location>
</feature>
<evidence type="ECO:0000313" key="17">
    <source>
        <dbReference type="EMBL" id="CCH55823.1"/>
    </source>
</evidence>
<proteinExistence type="inferred from homology"/>
<sequence>MGHQGYAVLMTVLTPISYRFPFVLTRMRFHLKAISLSHRTAPLDVRERFALNEAETKLFLQTIRELCGIDEWLVVSTCNRTEVYYVAENDYSEQVAKLLCFQKGVSYLTYSACFRYLTNPDEAILHLFNVSVGLESKVVGDLQITHQIRQAYQWAVDVDTVGPFLHRLLHTIFFASKRVAQETSFREGAASVSYATVDLIETLTQALIQPRILLIGLGDIGQDVFKNLLDANLGSITITNRTRAKADALAEKHNVRVAPFDALIDEIQRADVVVSSVQKSEPLITKTSVQSFNLTSYKYFIDLSVPRSIDPAIEDVPGLELYNIDTLRSSADAALQKRLAAIPQVEQIVREAIDGFNEWTGEMSLSPTIQRFKDALEQIRKEELARHLKHLSADEASRVDKITSGIIQKIIKQPVLQLKAACKRGEANALADVLQELFALDRPLHASSTLS</sequence>
<comment type="caution">
    <text evidence="17">The sequence shown here is derived from an EMBL/GenBank/DDBJ whole genome shotgun (WGS) entry which is preliminary data.</text>
</comment>
<dbReference type="Gene3D" id="3.30.460.30">
    <property type="entry name" value="Glutamyl-tRNA reductase, N-terminal domain"/>
    <property type="match status" value="1"/>
</dbReference>
<dbReference type="EMBL" id="CAIT01000009">
    <property type="protein sequence ID" value="CCH55823.1"/>
    <property type="molecule type" value="Genomic_DNA"/>
</dbReference>
<comment type="pathway">
    <text evidence="1 8 13">Porphyrin-containing compound metabolism; protoporphyrin-IX biosynthesis; 5-aminolevulinate from L-glutamyl-tRNA(Glu): step 1/2.</text>
</comment>
<dbReference type="InterPro" id="IPR006151">
    <property type="entry name" value="Shikm_DH/Glu-tRNA_Rdtase"/>
</dbReference>
<dbReference type="Gene3D" id="3.40.50.720">
    <property type="entry name" value="NAD(P)-binding Rossmann-like Domain"/>
    <property type="match status" value="1"/>
</dbReference>
<evidence type="ECO:0000313" key="18">
    <source>
        <dbReference type="Proteomes" id="UP000009309"/>
    </source>
</evidence>
<dbReference type="HAMAP" id="MF_00087">
    <property type="entry name" value="Glu_tRNA_reductase"/>
    <property type="match status" value="1"/>
</dbReference>
<keyword evidence="5 8" id="KW-0560">Oxidoreductase</keyword>
<dbReference type="STRING" id="1185876.BN8_05110"/>
<dbReference type="PANTHER" id="PTHR43013">
    <property type="entry name" value="GLUTAMYL-TRNA REDUCTASE"/>
    <property type="match status" value="1"/>
</dbReference>
<evidence type="ECO:0000256" key="9">
    <source>
        <dbReference type="PIRSR" id="PIRSR000445-1"/>
    </source>
</evidence>
<dbReference type="InterPro" id="IPR015895">
    <property type="entry name" value="4pyrrol_synth_GluRdtase_N"/>
</dbReference>
<comment type="catalytic activity">
    <reaction evidence="7 8 13">
        <text>(S)-4-amino-5-oxopentanoate + tRNA(Glu) + NADP(+) = L-glutamyl-tRNA(Glu) + NADPH + H(+)</text>
        <dbReference type="Rhea" id="RHEA:12344"/>
        <dbReference type="Rhea" id="RHEA-COMP:9663"/>
        <dbReference type="Rhea" id="RHEA-COMP:9680"/>
        <dbReference type="ChEBI" id="CHEBI:15378"/>
        <dbReference type="ChEBI" id="CHEBI:57501"/>
        <dbReference type="ChEBI" id="CHEBI:57783"/>
        <dbReference type="ChEBI" id="CHEBI:58349"/>
        <dbReference type="ChEBI" id="CHEBI:78442"/>
        <dbReference type="ChEBI" id="CHEBI:78520"/>
        <dbReference type="EC" id="1.2.1.70"/>
    </reaction>
</comment>
<evidence type="ECO:0000256" key="8">
    <source>
        <dbReference type="HAMAP-Rule" id="MF_00087"/>
    </source>
</evidence>
<feature type="domain" description="Quinate/shikimate 5-dehydrogenase/glutamyl-tRNA reductase" evidence="15">
    <location>
        <begin position="201"/>
        <end position="328"/>
    </location>
</feature>
<comment type="domain">
    <text evidence="8">Possesses an unusual extended V-shaped dimeric structure with each monomer consisting of three distinct domains arranged along a curved 'spinal' alpha-helix. The N-terminal catalytic domain specifically recognizes the glutamate moiety of the substrate. The second domain is the NADPH-binding domain, and the third C-terminal domain is responsible for dimerization.</text>
</comment>
<comment type="function">
    <text evidence="8">Catalyzes the NADPH-dependent reduction of glutamyl-tRNA(Glu) to glutamate 1-semialdehyde (GSA).</text>
</comment>
<name>I2GPJ5_9BACT</name>
<dbReference type="InterPro" id="IPR015896">
    <property type="entry name" value="4pyrrol_synth_GluRdtase_dimer"/>
</dbReference>
<keyword evidence="18" id="KW-1185">Reference proteome</keyword>
<evidence type="ECO:0000256" key="3">
    <source>
        <dbReference type="ARBA" id="ARBA00012970"/>
    </source>
</evidence>
<keyword evidence="4 8" id="KW-0521">NADP</keyword>
<protein>
    <recommendedName>
        <fullName evidence="3 8">Glutamyl-tRNA reductase</fullName>
        <shortName evidence="8">GluTR</shortName>
        <ecNumber evidence="3 8">1.2.1.70</ecNumber>
    </recommendedName>
</protein>
<comment type="subunit">
    <text evidence="8">Homodimer.</text>
</comment>
<evidence type="ECO:0000256" key="10">
    <source>
        <dbReference type="PIRSR" id="PIRSR000445-2"/>
    </source>
</evidence>
<evidence type="ECO:0000256" key="2">
    <source>
        <dbReference type="ARBA" id="ARBA00005916"/>
    </source>
</evidence>
<dbReference type="SUPFAM" id="SSF69075">
    <property type="entry name" value="Glutamyl tRNA-reductase dimerization domain"/>
    <property type="match status" value="1"/>
</dbReference>
<evidence type="ECO:0000256" key="11">
    <source>
        <dbReference type="PIRSR" id="PIRSR000445-3"/>
    </source>
</evidence>
<keyword evidence="6 8" id="KW-0627">Porphyrin biosynthesis</keyword>
<accession>I2GPJ5</accession>
<feature type="binding site" evidence="8 10">
    <location>
        <begin position="141"/>
        <end position="143"/>
    </location>
    <ligand>
        <name>substrate</name>
    </ligand>
</feature>
<dbReference type="AlphaFoldDB" id="I2GPJ5"/>
<dbReference type="GO" id="GO:0008883">
    <property type="term" value="F:glutamyl-tRNA reductase activity"/>
    <property type="evidence" value="ECO:0007669"/>
    <property type="project" value="UniProtKB-UniRule"/>
</dbReference>
<dbReference type="CDD" id="cd05213">
    <property type="entry name" value="NAD_bind_Glutamyl_tRNA_reduct"/>
    <property type="match status" value="1"/>
</dbReference>
<dbReference type="eggNOG" id="COG0373">
    <property type="taxonomic scope" value="Bacteria"/>
</dbReference>
<evidence type="ECO:0000259" key="14">
    <source>
        <dbReference type="Pfam" id="PF00745"/>
    </source>
</evidence>
<dbReference type="InterPro" id="IPR036343">
    <property type="entry name" value="GluRdtase_N_sf"/>
</dbReference>
<dbReference type="EC" id="1.2.1.70" evidence="3 8"/>
<dbReference type="SUPFAM" id="SSF69742">
    <property type="entry name" value="Glutamyl tRNA-reductase catalytic, N-terminal domain"/>
    <property type="match status" value="1"/>
</dbReference>
<organism evidence="17 18">
    <name type="scientific">Fibrisoma limi BUZ 3</name>
    <dbReference type="NCBI Taxonomy" id="1185876"/>
    <lineage>
        <taxon>Bacteria</taxon>
        <taxon>Pseudomonadati</taxon>
        <taxon>Bacteroidota</taxon>
        <taxon>Cytophagia</taxon>
        <taxon>Cytophagales</taxon>
        <taxon>Spirosomataceae</taxon>
        <taxon>Fibrisoma</taxon>
    </lineage>
</organism>
<dbReference type="Pfam" id="PF00745">
    <property type="entry name" value="GlutR_dimer"/>
    <property type="match status" value="1"/>
</dbReference>
<dbReference type="NCBIfam" id="TIGR01035">
    <property type="entry name" value="hemA"/>
    <property type="match status" value="1"/>
</dbReference>
<reference evidence="17 18" key="1">
    <citation type="journal article" date="2012" name="J. Bacteriol.">
        <title>Genome Sequence of the Filamentous Bacterium Fibrisoma limi BUZ 3T.</title>
        <authorList>
            <person name="Filippini M."/>
            <person name="Qi W."/>
            <person name="Jaenicke S."/>
            <person name="Goesmann A."/>
            <person name="Smits T.H."/>
            <person name="Bagheri H.C."/>
        </authorList>
    </citation>
    <scope>NUCLEOTIDE SEQUENCE [LARGE SCALE GENOMIC DNA]</scope>
    <source>
        <strain evidence="18">BUZ 3T</strain>
    </source>
</reference>
<evidence type="ECO:0000256" key="6">
    <source>
        <dbReference type="ARBA" id="ARBA00023244"/>
    </source>
</evidence>
<feature type="binding site" evidence="8 10">
    <location>
        <position position="147"/>
    </location>
    <ligand>
        <name>substrate</name>
    </ligand>
</feature>
<evidence type="ECO:0000256" key="13">
    <source>
        <dbReference type="RuleBase" id="RU000584"/>
    </source>
</evidence>
<evidence type="ECO:0000256" key="5">
    <source>
        <dbReference type="ARBA" id="ARBA00023002"/>
    </source>
</evidence>
<gene>
    <name evidence="8 17" type="primary">hemA</name>
    <name evidence="17" type="ORF">BN8_05110</name>
</gene>
<feature type="domain" description="Glutamyl-tRNA reductase N-terminal" evidence="16">
    <location>
        <begin position="34"/>
        <end position="183"/>
    </location>
</feature>
<feature type="binding site" evidence="8 11">
    <location>
        <begin position="216"/>
        <end position="221"/>
    </location>
    <ligand>
        <name>NADP(+)</name>
        <dbReference type="ChEBI" id="CHEBI:58349"/>
    </ligand>
</feature>
<dbReference type="Pfam" id="PF01488">
    <property type="entry name" value="Shikimate_DH"/>
    <property type="match status" value="1"/>
</dbReference>
<evidence type="ECO:0000256" key="1">
    <source>
        <dbReference type="ARBA" id="ARBA00005059"/>
    </source>
</evidence>
<evidence type="ECO:0000256" key="12">
    <source>
        <dbReference type="PIRSR" id="PIRSR000445-4"/>
    </source>
</evidence>
<evidence type="ECO:0000256" key="4">
    <source>
        <dbReference type="ARBA" id="ARBA00022857"/>
    </source>
</evidence>
<dbReference type="UniPathway" id="UPA00251">
    <property type="reaction ID" value="UER00316"/>
</dbReference>
<feature type="binding site" evidence="8 10">
    <location>
        <position position="136"/>
    </location>
    <ligand>
        <name>substrate</name>
    </ligand>
</feature>
<dbReference type="InterPro" id="IPR036453">
    <property type="entry name" value="GluRdtase_dimer_dom_sf"/>
</dbReference>
<evidence type="ECO:0000259" key="16">
    <source>
        <dbReference type="Pfam" id="PF05201"/>
    </source>
</evidence>
<dbReference type="SUPFAM" id="SSF51735">
    <property type="entry name" value="NAD(P)-binding Rossmann-fold domains"/>
    <property type="match status" value="1"/>
</dbReference>
<dbReference type="GO" id="GO:0050661">
    <property type="term" value="F:NADP binding"/>
    <property type="evidence" value="ECO:0007669"/>
    <property type="project" value="InterPro"/>
</dbReference>
<feature type="site" description="Important for activity" evidence="8 12">
    <location>
        <position position="126"/>
    </location>
</feature>